<evidence type="ECO:0000256" key="8">
    <source>
        <dbReference type="ARBA" id="ARBA00023146"/>
    </source>
</evidence>
<evidence type="ECO:0000256" key="2">
    <source>
        <dbReference type="ARBA" id="ARBA00012838"/>
    </source>
</evidence>
<dbReference type="Gene3D" id="3.40.50.620">
    <property type="entry name" value="HUPs"/>
    <property type="match status" value="1"/>
</dbReference>
<dbReference type="GO" id="GO:0004825">
    <property type="term" value="F:methionine-tRNA ligase activity"/>
    <property type="evidence" value="ECO:0007669"/>
    <property type="project" value="UniProtKB-EC"/>
</dbReference>
<dbReference type="STRING" id="1798474.A2118_03275"/>
<dbReference type="InterPro" id="IPR014729">
    <property type="entry name" value="Rossmann-like_a/b/a_fold"/>
</dbReference>
<name>A0A1F6BS65_9BACT</name>
<evidence type="ECO:0000256" key="3">
    <source>
        <dbReference type="ARBA" id="ARBA00018753"/>
    </source>
</evidence>
<evidence type="ECO:0000313" key="13">
    <source>
        <dbReference type="EMBL" id="OGG39799.1"/>
    </source>
</evidence>
<dbReference type="InterPro" id="IPR033911">
    <property type="entry name" value="MetRS_core"/>
</dbReference>
<feature type="domain" description="Methionyl/Leucyl tRNA synthetase" evidence="12">
    <location>
        <begin position="155"/>
        <end position="363"/>
    </location>
</feature>
<reference evidence="13 14" key="1">
    <citation type="journal article" date="2016" name="Nat. Commun.">
        <title>Thousands of microbial genomes shed light on interconnected biogeochemical processes in an aquifer system.</title>
        <authorList>
            <person name="Anantharaman K."/>
            <person name="Brown C.T."/>
            <person name="Hug L.A."/>
            <person name="Sharon I."/>
            <person name="Castelle C.J."/>
            <person name="Probst A.J."/>
            <person name="Thomas B.C."/>
            <person name="Singh A."/>
            <person name="Wilkins M.J."/>
            <person name="Karaoz U."/>
            <person name="Brodie E.L."/>
            <person name="Williams K.H."/>
            <person name="Hubbard S.S."/>
            <person name="Banfield J.F."/>
        </authorList>
    </citation>
    <scope>NUCLEOTIDE SEQUENCE [LARGE SCALE GENOMIC DNA]</scope>
</reference>
<dbReference type="GO" id="GO:0005524">
    <property type="term" value="F:ATP binding"/>
    <property type="evidence" value="ECO:0007669"/>
    <property type="project" value="UniProtKB-KW"/>
</dbReference>
<feature type="domain" description="Methionyl/Leucyl tRNA synthetase" evidence="12">
    <location>
        <begin position="5"/>
        <end position="145"/>
    </location>
</feature>
<dbReference type="Gene3D" id="1.10.730.10">
    <property type="entry name" value="Isoleucyl-tRNA Synthetase, Domain 1"/>
    <property type="match status" value="1"/>
</dbReference>
<protein>
    <recommendedName>
        <fullName evidence="3">Methionine--tRNA ligase</fullName>
        <ecNumber evidence="2">6.1.1.10</ecNumber>
    </recommendedName>
    <alternativeName>
        <fullName evidence="9">Methionyl-tRNA synthetase</fullName>
    </alternativeName>
</protein>
<sequence length="474" mass="53922">MSARYLTTTLPYVNADPHIGFALEVVQADVLARSWRLAGDEVFFSMGTDEHGQKILESAQRAGQEPKAYVDHYAAEFQKLKKALDLSNDTFIRTTDLMHIAAAQEMWRLCDAKGDIYKKAYTGLYCVGCEAFKTEKETADGKCPLHPNAALKEVSEENYFFKFSKYEKKLLEYLEEPGVIVPEWRRIEAINFAKGGLEDFSISRERLRLSWGIPVPDDDSQVMYVWFDALTNYISTLGWPADEKGNFTKFWGKGKTLQMAGKDQLRFQSLVWQAMLLSAGIKNTDQIFYHGFITSGGQKMSKSLGNVINPLELVEKYGTDSVRYILLRHVSPTEDSGLTLEAIHDHYTAHLTNGLGNLVARVMKLAEQYLQGPISTGTVGYSKEYTDTISNFQFNRAADLIWEHIQKLDNKIAEEKPFSVIRENEEEGKRMINECVRELFWIATMLTPLMPETSQKIIDAIAINKKPENLFPRI</sequence>
<evidence type="ECO:0000256" key="7">
    <source>
        <dbReference type="ARBA" id="ARBA00022917"/>
    </source>
</evidence>
<evidence type="ECO:0000256" key="9">
    <source>
        <dbReference type="ARBA" id="ARBA00030904"/>
    </source>
</evidence>
<dbReference type="Gene3D" id="2.170.220.10">
    <property type="match status" value="1"/>
</dbReference>
<keyword evidence="4 11" id="KW-0436">Ligase</keyword>
<dbReference type="GO" id="GO:0006431">
    <property type="term" value="P:methionyl-tRNA aminoacylation"/>
    <property type="evidence" value="ECO:0007669"/>
    <property type="project" value="InterPro"/>
</dbReference>
<dbReference type="PRINTS" id="PR01041">
    <property type="entry name" value="TRNASYNTHMET"/>
</dbReference>
<comment type="similarity">
    <text evidence="11">Belongs to the class-I aminoacyl-tRNA synthetase family.</text>
</comment>
<evidence type="ECO:0000256" key="4">
    <source>
        <dbReference type="ARBA" id="ARBA00022598"/>
    </source>
</evidence>
<dbReference type="Proteomes" id="UP000179014">
    <property type="component" value="Unassembled WGS sequence"/>
</dbReference>
<dbReference type="InterPro" id="IPR009080">
    <property type="entry name" value="tRNAsynth_Ia_anticodon-bd"/>
</dbReference>
<keyword evidence="6 11" id="KW-0067">ATP-binding</keyword>
<evidence type="ECO:0000256" key="5">
    <source>
        <dbReference type="ARBA" id="ARBA00022741"/>
    </source>
</evidence>
<dbReference type="PANTHER" id="PTHR43326:SF1">
    <property type="entry name" value="METHIONINE--TRNA LIGASE, MITOCHONDRIAL"/>
    <property type="match status" value="1"/>
</dbReference>
<dbReference type="NCBIfam" id="TIGR00398">
    <property type="entry name" value="metG"/>
    <property type="match status" value="1"/>
</dbReference>
<dbReference type="CDD" id="cd00814">
    <property type="entry name" value="MetRS_core"/>
    <property type="match status" value="1"/>
</dbReference>
<proteinExistence type="inferred from homology"/>
<keyword evidence="7 11" id="KW-0648">Protein biosynthesis</keyword>
<organism evidence="13 14">
    <name type="scientific">Candidatus Kaiserbacteria bacterium GWA2_50_9</name>
    <dbReference type="NCBI Taxonomy" id="1798474"/>
    <lineage>
        <taxon>Bacteria</taxon>
        <taxon>Candidatus Kaiseribacteriota</taxon>
    </lineage>
</organism>
<dbReference type="SUPFAM" id="SSF52374">
    <property type="entry name" value="Nucleotidylyl transferase"/>
    <property type="match status" value="1"/>
</dbReference>
<evidence type="ECO:0000259" key="12">
    <source>
        <dbReference type="Pfam" id="PF09334"/>
    </source>
</evidence>
<dbReference type="EMBL" id="MFKN01000041">
    <property type="protein sequence ID" value="OGG39799.1"/>
    <property type="molecule type" value="Genomic_DNA"/>
</dbReference>
<dbReference type="SUPFAM" id="SSF47323">
    <property type="entry name" value="Anticodon-binding domain of a subclass of class I aminoacyl-tRNA synthetases"/>
    <property type="match status" value="1"/>
</dbReference>
<evidence type="ECO:0000256" key="10">
    <source>
        <dbReference type="ARBA" id="ARBA00047364"/>
    </source>
</evidence>
<dbReference type="FunFam" id="2.170.220.10:FF:000001">
    <property type="entry name" value="methionine--tRNA ligase, mitochondrial"/>
    <property type="match status" value="1"/>
</dbReference>
<dbReference type="EC" id="6.1.1.10" evidence="2"/>
<comment type="function">
    <text evidence="1">Is required not only for elongation of protein synthesis but also for the initiation of all mRNA translation through initiator tRNA(fMet) aminoacylation.</text>
</comment>
<keyword evidence="8 11" id="KW-0030">Aminoacyl-tRNA synthetase</keyword>
<dbReference type="PANTHER" id="PTHR43326">
    <property type="entry name" value="METHIONYL-TRNA SYNTHETASE"/>
    <property type="match status" value="1"/>
</dbReference>
<evidence type="ECO:0000256" key="6">
    <source>
        <dbReference type="ARBA" id="ARBA00022840"/>
    </source>
</evidence>
<evidence type="ECO:0000313" key="14">
    <source>
        <dbReference type="Proteomes" id="UP000179014"/>
    </source>
</evidence>
<dbReference type="InterPro" id="IPR015413">
    <property type="entry name" value="Methionyl/Leucyl_tRNA_Synth"/>
</dbReference>
<dbReference type="Pfam" id="PF09334">
    <property type="entry name" value="tRNA-synt_1g"/>
    <property type="match status" value="2"/>
</dbReference>
<dbReference type="AlphaFoldDB" id="A0A1F6BS65"/>
<evidence type="ECO:0000256" key="1">
    <source>
        <dbReference type="ARBA" id="ARBA00003314"/>
    </source>
</evidence>
<accession>A0A1F6BS65</accession>
<dbReference type="InterPro" id="IPR014758">
    <property type="entry name" value="Met-tRNA_synth"/>
</dbReference>
<comment type="catalytic activity">
    <reaction evidence="10">
        <text>tRNA(Met) + L-methionine + ATP = L-methionyl-tRNA(Met) + AMP + diphosphate</text>
        <dbReference type="Rhea" id="RHEA:13481"/>
        <dbReference type="Rhea" id="RHEA-COMP:9667"/>
        <dbReference type="Rhea" id="RHEA-COMP:9698"/>
        <dbReference type="ChEBI" id="CHEBI:30616"/>
        <dbReference type="ChEBI" id="CHEBI:33019"/>
        <dbReference type="ChEBI" id="CHEBI:57844"/>
        <dbReference type="ChEBI" id="CHEBI:78442"/>
        <dbReference type="ChEBI" id="CHEBI:78530"/>
        <dbReference type="ChEBI" id="CHEBI:456215"/>
        <dbReference type="EC" id="6.1.1.10"/>
    </reaction>
</comment>
<comment type="caution">
    <text evidence="13">The sequence shown here is derived from an EMBL/GenBank/DDBJ whole genome shotgun (WGS) entry which is preliminary data.</text>
</comment>
<dbReference type="InterPro" id="IPR023457">
    <property type="entry name" value="Met-tRNA_synth_2"/>
</dbReference>
<keyword evidence="5 11" id="KW-0547">Nucleotide-binding</keyword>
<evidence type="ECO:0000256" key="11">
    <source>
        <dbReference type="RuleBase" id="RU363039"/>
    </source>
</evidence>
<gene>
    <name evidence="13" type="ORF">A2118_03275</name>
</gene>